<evidence type="ECO:0000313" key="1">
    <source>
        <dbReference type="EMBL" id="MBP1083550.1"/>
    </source>
</evidence>
<proteinExistence type="predicted"/>
<comment type="caution">
    <text evidence="1">The sequence shown here is derived from an EMBL/GenBank/DDBJ whole genome shotgun (WGS) entry which is preliminary data.</text>
</comment>
<accession>A0ABS4D1P1</accession>
<name>A0ABS4D1P1_9BACI</name>
<organism evidence="1 2">
    <name type="scientific">Bacillus capparidis</name>
    <dbReference type="NCBI Taxonomy" id="1840411"/>
    <lineage>
        <taxon>Bacteria</taxon>
        <taxon>Bacillati</taxon>
        <taxon>Bacillota</taxon>
        <taxon>Bacilli</taxon>
        <taxon>Bacillales</taxon>
        <taxon>Bacillaceae</taxon>
        <taxon>Bacillus</taxon>
    </lineage>
</organism>
<gene>
    <name evidence="1" type="ORF">JOC74_004078</name>
</gene>
<protein>
    <submittedName>
        <fullName evidence="1">Uncharacterized protein</fullName>
    </submittedName>
</protein>
<reference evidence="1 2" key="1">
    <citation type="submission" date="2021-01" db="EMBL/GenBank/DDBJ databases">
        <title>Genomic Encyclopedia of Type Strains, Phase IV (KMG-IV): sequencing the most valuable type-strain genomes for metagenomic binning, comparative biology and taxonomic classification.</title>
        <authorList>
            <person name="Goeker M."/>
        </authorList>
    </citation>
    <scope>NUCLEOTIDE SEQUENCE [LARGE SCALE GENOMIC DNA]</scope>
    <source>
        <strain evidence="1 2">DSM 103394</strain>
    </source>
</reference>
<evidence type="ECO:0000313" key="2">
    <source>
        <dbReference type="Proteomes" id="UP000674416"/>
    </source>
</evidence>
<dbReference type="Proteomes" id="UP000674416">
    <property type="component" value="Unassembled WGS sequence"/>
</dbReference>
<sequence>MNEMSLTDYLIEILKVKKPIVSAEEEPSFTYFNGEEK</sequence>
<dbReference type="EMBL" id="JAFDST010000006">
    <property type="protein sequence ID" value="MBP1083550.1"/>
    <property type="molecule type" value="Genomic_DNA"/>
</dbReference>
<keyword evidence="2" id="KW-1185">Reference proteome</keyword>